<dbReference type="EMBL" id="JJMM01000001">
    <property type="protein sequence ID" value="KDR96819.1"/>
    <property type="molecule type" value="Genomic_DNA"/>
</dbReference>
<dbReference type="InterPro" id="IPR027417">
    <property type="entry name" value="P-loop_NTPase"/>
</dbReference>
<dbReference type="CDD" id="cd02042">
    <property type="entry name" value="ParAB_family"/>
    <property type="match status" value="1"/>
</dbReference>
<sequence>MNNHDMGNTKIITFTNLKGGTGKSMVCFNVAGFLAEMGNKVLVVDFDLQANMTHRCNVKNNNSIYTIKEILEDKTTDPSEVIVKGPINELPTLDIIPSNFYFTFTEMRIISYPNREKLFQNHIKSHKDIYDQYDYILIDTNPSFNVISINALVVSDAVFMVNDIDIEALGGSKIMMQRWLELATELELENNIKGFIINKYDKRNSLSDQFFEACKQTPFIQDILFETVIPVNVSLVKGVAYKLPINIFSKRTSGNKAFKELTKEIIERVNPEDE</sequence>
<proteinExistence type="predicted"/>
<evidence type="ECO:0000313" key="2">
    <source>
        <dbReference type="EMBL" id="KDR96819.1"/>
    </source>
</evidence>
<comment type="caution">
    <text evidence="2">The sequence shown here is derived from an EMBL/GenBank/DDBJ whole genome shotgun (WGS) entry which is preliminary data.</text>
</comment>
<gene>
    <name evidence="2" type="primary">parA</name>
    <name evidence="2" type="ORF">CLIT_20p00320</name>
</gene>
<evidence type="ECO:0000313" key="3">
    <source>
        <dbReference type="Proteomes" id="UP000027946"/>
    </source>
</evidence>
<accession>A0A069RIG6</accession>
<organism evidence="2 3">
    <name type="scientific">Peptoclostridium litorale DSM 5388</name>
    <dbReference type="NCBI Taxonomy" id="1121324"/>
    <lineage>
        <taxon>Bacteria</taxon>
        <taxon>Bacillati</taxon>
        <taxon>Bacillota</taxon>
        <taxon>Clostridia</taxon>
        <taxon>Peptostreptococcales</taxon>
        <taxon>Peptoclostridiaceae</taxon>
        <taxon>Peptoclostridium</taxon>
    </lineage>
</organism>
<feature type="domain" description="AAA" evidence="1">
    <location>
        <begin position="9"/>
        <end position="178"/>
    </location>
</feature>
<dbReference type="RefSeq" id="WP_038260707.1">
    <property type="nucleotide sequence ID" value="NZ_FSRH01000022.1"/>
</dbReference>
<dbReference type="InterPro" id="IPR025669">
    <property type="entry name" value="AAA_dom"/>
</dbReference>
<dbReference type="eggNOG" id="COG1192">
    <property type="taxonomic scope" value="Bacteria"/>
</dbReference>
<dbReference type="PANTHER" id="PTHR13696:SF99">
    <property type="entry name" value="COBYRINIC ACID AC-DIAMIDE SYNTHASE"/>
    <property type="match status" value="1"/>
</dbReference>
<dbReference type="InterPro" id="IPR050678">
    <property type="entry name" value="DNA_Partitioning_ATPase"/>
</dbReference>
<keyword evidence="3" id="KW-1185">Reference proteome</keyword>
<dbReference type="Proteomes" id="UP000027946">
    <property type="component" value="Unassembled WGS sequence"/>
</dbReference>
<dbReference type="Gene3D" id="3.40.50.300">
    <property type="entry name" value="P-loop containing nucleotide triphosphate hydrolases"/>
    <property type="match status" value="1"/>
</dbReference>
<name>A0A069RIG6_PEPLI</name>
<geneLocation type="plasmid" evidence="2">
    <name>CLIT_20p</name>
</geneLocation>
<evidence type="ECO:0000259" key="1">
    <source>
        <dbReference type="Pfam" id="PF13614"/>
    </source>
</evidence>
<protein>
    <submittedName>
        <fullName evidence="2">Chromosome partitioning protein ParA</fullName>
    </submittedName>
</protein>
<dbReference type="Pfam" id="PF13614">
    <property type="entry name" value="AAA_31"/>
    <property type="match status" value="1"/>
</dbReference>
<dbReference type="PANTHER" id="PTHR13696">
    <property type="entry name" value="P-LOOP CONTAINING NUCLEOSIDE TRIPHOSPHATE HYDROLASE"/>
    <property type="match status" value="1"/>
</dbReference>
<dbReference type="AlphaFoldDB" id="A0A069RIG6"/>
<dbReference type="SUPFAM" id="SSF52540">
    <property type="entry name" value="P-loop containing nucleoside triphosphate hydrolases"/>
    <property type="match status" value="1"/>
</dbReference>
<reference evidence="2 3" key="1">
    <citation type="submission" date="2014-03" db="EMBL/GenBank/DDBJ databases">
        <title>Genome sequence of Clostridium litorale W6, DSM 5388.</title>
        <authorList>
            <person name="Poehlein A."/>
            <person name="Jagirdar A."/>
            <person name="Khonsari B."/>
            <person name="Chibani C.M."/>
            <person name="Gutierrez Gutierrez D.A."/>
            <person name="Davydova E."/>
            <person name="Alghaithi H.S."/>
            <person name="Nair K.P."/>
            <person name="Dhamotharan K."/>
            <person name="Chandran L."/>
            <person name="G W."/>
            <person name="Daniel R."/>
        </authorList>
    </citation>
    <scope>NUCLEOTIDE SEQUENCE [LARGE SCALE GENOMIC DNA]</scope>
    <source>
        <strain evidence="2 3">W6</strain>
        <plasmid evidence="2">CLIT_20p</plasmid>
    </source>
</reference>
<keyword evidence="2" id="KW-0614">Plasmid</keyword>
<dbReference type="OrthoDB" id="9791162at2"/>